<keyword evidence="4" id="KW-1185">Reference proteome</keyword>
<feature type="chain" id="PRO_5045259945" description="Secreted protein" evidence="2">
    <location>
        <begin position="20"/>
        <end position="108"/>
    </location>
</feature>
<gene>
    <name evidence="3" type="ORF">ACFPN5_18440</name>
</gene>
<name>A0ABW0L7P5_9BURK</name>
<evidence type="ECO:0008006" key="5">
    <source>
        <dbReference type="Google" id="ProtNLM"/>
    </source>
</evidence>
<proteinExistence type="predicted"/>
<comment type="caution">
    <text evidence="3">The sequence shown here is derived from an EMBL/GenBank/DDBJ whole genome shotgun (WGS) entry which is preliminary data.</text>
</comment>
<dbReference type="RefSeq" id="WP_379785240.1">
    <property type="nucleotide sequence ID" value="NZ_JBHSMU010000015.1"/>
</dbReference>
<feature type="signal peptide" evidence="2">
    <location>
        <begin position="1"/>
        <end position="19"/>
    </location>
</feature>
<keyword evidence="2" id="KW-0732">Signal</keyword>
<feature type="compositionally biased region" description="Pro residues" evidence="1">
    <location>
        <begin position="99"/>
        <end position="108"/>
    </location>
</feature>
<dbReference type="Proteomes" id="UP001596050">
    <property type="component" value="Unassembled WGS sequence"/>
</dbReference>
<organism evidence="3 4">
    <name type="scientific">Massilia niabensis</name>
    <dbReference type="NCBI Taxonomy" id="544910"/>
    <lineage>
        <taxon>Bacteria</taxon>
        <taxon>Pseudomonadati</taxon>
        <taxon>Pseudomonadota</taxon>
        <taxon>Betaproteobacteria</taxon>
        <taxon>Burkholderiales</taxon>
        <taxon>Oxalobacteraceae</taxon>
        <taxon>Telluria group</taxon>
        <taxon>Massilia</taxon>
    </lineage>
</organism>
<accession>A0ABW0L7P5</accession>
<dbReference type="EMBL" id="JBHSMU010000015">
    <property type="protein sequence ID" value="MFC5461794.1"/>
    <property type="molecule type" value="Genomic_DNA"/>
</dbReference>
<evidence type="ECO:0000313" key="3">
    <source>
        <dbReference type="EMBL" id="MFC5461794.1"/>
    </source>
</evidence>
<evidence type="ECO:0000256" key="2">
    <source>
        <dbReference type="SAM" id="SignalP"/>
    </source>
</evidence>
<feature type="region of interest" description="Disordered" evidence="1">
    <location>
        <begin position="43"/>
        <end position="108"/>
    </location>
</feature>
<sequence length="108" mass="11558">MRRAFVIFLILLFPLNVFALSMSVSSMQQAGVMEPVNPAPGAVADAAPDFQSIGDIDPDEPPTGTDFHDSVHKEGRLQLAALPDRSVAARQPSPRGLEPHPPIKPPPV</sequence>
<feature type="compositionally biased region" description="Basic and acidic residues" evidence="1">
    <location>
        <begin position="66"/>
        <end position="76"/>
    </location>
</feature>
<protein>
    <recommendedName>
        <fullName evidence="5">Secreted protein</fullName>
    </recommendedName>
</protein>
<reference evidence="4" key="1">
    <citation type="journal article" date="2019" name="Int. J. Syst. Evol. Microbiol.">
        <title>The Global Catalogue of Microorganisms (GCM) 10K type strain sequencing project: providing services to taxonomists for standard genome sequencing and annotation.</title>
        <authorList>
            <consortium name="The Broad Institute Genomics Platform"/>
            <consortium name="The Broad Institute Genome Sequencing Center for Infectious Disease"/>
            <person name="Wu L."/>
            <person name="Ma J."/>
        </authorList>
    </citation>
    <scope>NUCLEOTIDE SEQUENCE [LARGE SCALE GENOMIC DNA]</scope>
    <source>
        <strain evidence="4">KACC 12649</strain>
    </source>
</reference>
<evidence type="ECO:0000313" key="4">
    <source>
        <dbReference type="Proteomes" id="UP001596050"/>
    </source>
</evidence>
<evidence type="ECO:0000256" key="1">
    <source>
        <dbReference type="SAM" id="MobiDB-lite"/>
    </source>
</evidence>